<gene>
    <name evidence="2" type="ORF">RZS28_04230</name>
</gene>
<organism evidence="2 3">
    <name type="scientific">Methylocapsa polymorpha</name>
    <dbReference type="NCBI Taxonomy" id="3080828"/>
    <lineage>
        <taxon>Bacteria</taxon>
        <taxon>Pseudomonadati</taxon>
        <taxon>Pseudomonadota</taxon>
        <taxon>Alphaproteobacteria</taxon>
        <taxon>Hyphomicrobiales</taxon>
        <taxon>Beijerinckiaceae</taxon>
        <taxon>Methylocapsa</taxon>
    </lineage>
</organism>
<keyword evidence="3" id="KW-1185">Reference proteome</keyword>
<dbReference type="SUPFAM" id="SSF56281">
    <property type="entry name" value="Metallo-hydrolase/oxidoreductase"/>
    <property type="match status" value="1"/>
</dbReference>
<accession>A0ABZ0HXA3</accession>
<evidence type="ECO:0000313" key="3">
    <source>
        <dbReference type="Proteomes" id="UP001626536"/>
    </source>
</evidence>
<dbReference type="PANTHER" id="PTHR46018:SF7">
    <property type="entry name" value="RIBONUCLEASE Z"/>
    <property type="match status" value="1"/>
</dbReference>
<dbReference type="Proteomes" id="UP001626536">
    <property type="component" value="Chromosome"/>
</dbReference>
<evidence type="ECO:0000313" key="2">
    <source>
        <dbReference type="EMBL" id="WOJ90511.1"/>
    </source>
</evidence>
<dbReference type="EMBL" id="CP136862">
    <property type="protein sequence ID" value="WOJ90511.1"/>
    <property type="molecule type" value="Genomic_DNA"/>
</dbReference>
<dbReference type="CDD" id="cd07740">
    <property type="entry name" value="metallo-hydrolase-like_MBL-fold"/>
    <property type="match status" value="1"/>
</dbReference>
<dbReference type="PANTHER" id="PTHR46018">
    <property type="entry name" value="ZINC PHOSPHODIESTERASE ELAC PROTEIN 1"/>
    <property type="match status" value="1"/>
</dbReference>
<feature type="domain" description="Metallo-beta-lactamase" evidence="1">
    <location>
        <begin position="18"/>
        <end position="219"/>
    </location>
</feature>
<protein>
    <submittedName>
        <fullName evidence="2">MBL fold metallo-hydrolase</fullName>
    </submittedName>
</protein>
<proteinExistence type="predicted"/>
<dbReference type="InterPro" id="IPR036866">
    <property type="entry name" value="RibonucZ/Hydroxyglut_hydro"/>
</dbReference>
<dbReference type="SMART" id="SM00849">
    <property type="entry name" value="Lactamase_B"/>
    <property type="match status" value="1"/>
</dbReference>
<dbReference type="Pfam" id="PF23023">
    <property type="entry name" value="Anti-Pycsar_Apyc1"/>
    <property type="match status" value="1"/>
</dbReference>
<name>A0ABZ0HXA3_9HYPH</name>
<evidence type="ECO:0000259" key="1">
    <source>
        <dbReference type="SMART" id="SM00849"/>
    </source>
</evidence>
<dbReference type="InterPro" id="IPR001279">
    <property type="entry name" value="Metallo-B-lactamas"/>
</dbReference>
<sequence>MKITIVGSGDAFGTGGRAHTCFRIDSEGSATIVDFGAGSIGAWKSLGFSFDAVDAIVISHLHGDHFGGLPFLLLDCQFVEGRTKPLELIGPPGFKQRLDVALEAFFPGAKNLRWSFPWRVEEILARRKTKAGGLTLETFEVVHQSGGLSTGVRLDDGNSVFAYSGDTAWTAALFDLAAQADVFIVECYSGAELAPNHMDWPTLKANLPGFSAKRIVATHLGESAMLRRAEMEQAGLAIAHDGQVFDL</sequence>
<dbReference type="Gene3D" id="3.60.15.10">
    <property type="entry name" value="Ribonuclease Z/Hydroxyacylglutathione hydrolase-like"/>
    <property type="match status" value="1"/>
</dbReference>
<reference evidence="2 3" key="1">
    <citation type="submission" date="2023-10" db="EMBL/GenBank/DDBJ databases">
        <title>Novel methanotroph of the genus Methylocapsa from a subarctic wetland.</title>
        <authorList>
            <person name="Belova S.E."/>
            <person name="Oshkin I.Y."/>
            <person name="Miroshnikov K."/>
            <person name="Dedysh S.N."/>
        </authorList>
    </citation>
    <scope>NUCLEOTIDE SEQUENCE [LARGE SCALE GENOMIC DNA]</scope>
    <source>
        <strain evidence="2 3">RX1</strain>
    </source>
</reference>
<dbReference type="RefSeq" id="WP_407340023.1">
    <property type="nucleotide sequence ID" value="NZ_CP136862.1"/>
</dbReference>